<feature type="compositionally biased region" description="Low complexity" evidence="2">
    <location>
        <begin position="71"/>
        <end position="113"/>
    </location>
</feature>
<feature type="compositionally biased region" description="Polar residues" evidence="2">
    <location>
        <begin position="511"/>
        <end position="521"/>
    </location>
</feature>
<name>A0A4P7MWQ5_PYROR</name>
<feature type="region of interest" description="Disordered" evidence="2">
    <location>
        <begin position="1"/>
        <end position="324"/>
    </location>
</feature>
<evidence type="ECO:0000313" key="3">
    <source>
        <dbReference type="EMBL" id="QBZ54518.1"/>
    </source>
</evidence>
<feature type="compositionally biased region" description="Polar residues" evidence="2">
    <location>
        <begin position="1"/>
        <end position="22"/>
    </location>
</feature>
<evidence type="ECO:0000256" key="2">
    <source>
        <dbReference type="SAM" id="MobiDB-lite"/>
    </source>
</evidence>
<feature type="region of interest" description="Disordered" evidence="2">
    <location>
        <begin position="575"/>
        <end position="613"/>
    </location>
</feature>
<dbReference type="PANTHER" id="PTHR38701">
    <property type="entry name" value="CHROMOSOME 8, WHOLE GENOME SHOTGUN SEQUENCE"/>
    <property type="match status" value="1"/>
</dbReference>
<feature type="compositionally biased region" description="Polar residues" evidence="2">
    <location>
        <begin position="270"/>
        <end position="300"/>
    </location>
</feature>
<dbReference type="EMBL" id="CP034204">
    <property type="protein sequence ID" value="QBZ54518.1"/>
    <property type="molecule type" value="Genomic_DNA"/>
</dbReference>
<feature type="compositionally biased region" description="Acidic residues" evidence="2">
    <location>
        <begin position="693"/>
        <end position="718"/>
    </location>
</feature>
<organism evidence="3 4">
    <name type="scientific">Pyricularia oryzae</name>
    <name type="common">Rice blast fungus</name>
    <name type="synonym">Magnaporthe oryzae</name>
    <dbReference type="NCBI Taxonomy" id="318829"/>
    <lineage>
        <taxon>Eukaryota</taxon>
        <taxon>Fungi</taxon>
        <taxon>Dikarya</taxon>
        <taxon>Ascomycota</taxon>
        <taxon>Pezizomycotina</taxon>
        <taxon>Sordariomycetes</taxon>
        <taxon>Sordariomycetidae</taxon>
        <taxon>Magnaporthales</taxon>
        <taxon>Pyriculariaceae</taxon>
        <taxon>Pyricularia</taxon>
    </lineage>
</organism>
<evidence type="ECO:0000256" key="1">
    <source>
        <dbReference type="SAM" id="Coils"/>
    </source>
</evidence>
<reference evidence="3 4" key="1">
    <citation type="journal article" date="2019" name="Mol. Biol. Evol.">
        <title>Blast fungal genomes show frequent chromosomal changes, gene gains and losses, and effector gene turnover.</title>
        <authorList>
            <person name="Gomez Luciano L.B."/>
            <person name="Jason Tsai I."/>
            <person name="Chuma I."/>
            <person name="Tosa Y."/>
            <person name="Chen Y.H."/>
            <person name="Li J.Y."/>
            <person name="Li M.Y."/>
            <person name="Jade Lu M.Y."/>
            <person name="Nakayashiki H."/>
            <person name="Li W.H."/>
        </authorList>
    </citation>
    <scope>NUCLEOTIDE SEQUENCE [LARGE SCALE GENOMIC DNA]</scope>
    <source>
        <strain evidence="3">MZ5-1-6</strain>
    </source>
</reference>
<dbReference type="Proteomes" id="UP000294847">
    <property type="component" value="Chromosome 1"/>
</dbReference>
<feature type="compositionally biased region" description="Acidic residues" evidence="2">
    <location>
        <begin position="578"/>
        <end position="597"/>
    </location>
</feature>
<feature type="coiled-coil region" evidence="1">
    <location>
        <begin position="624"/>
        <end position="658"/>
    </location>
</feature>
<feature type="region of interest" description="Disordered" evidence="2">
    <location>
        <begin position="834"/>
        <end position="857"/>
    </location>
</feature>
<keyword evidence="1" id="KW-0175">Coiled coil</keyword>
<feature type="compositionally biased region" description="Low complexity" evidence="2">
    <location>
        <begin position="680"/>
        <end position="692"/>
    </location>
</feature>
<proteinExistence type="predicted"/>
<feature type="region of interest" description="Disordered" evidence="2">
    <location>
        <begin position="677"/>
        <end position="746"/>
    </location>
</feature>
<sequence length="857" mass="91171">MHQPLNTHSTTKSGTRPSSRLSSVRKPGIKPVDENVNPVKRKPSLLELTAKASDPTATPPGPIANNRRLDSNNNNNNNKSTTTTSTINTRPRLATSRTSTNTSTTTNATPSRPVIRSSNSLPAKPSRNPLQPRDRNVAPPPVAVAASRTSALAAAAQQPRLSPRLASSAKMPPANNQRQPQMPTLAKPAPRAPLTPKIAGAKPPTSTPQPQQQRSMAAYSTPLPRRTAASRPESSLGVSELPRDDTVSPASGLVGYTNVTPRSGPRQSRVDSTNSTPTGTPQSEQQEPSWDPRSSFTDSSGPRRPVVSFSPAPSDIGRPTIARPSASDSKFFYASSVKAPAGSQIQPPPSAPPLARAPQPLQKASTFCYANGDTLPPKPSPGPPLVSPQSATFGSNLGLASDAGISSKFMYANGVPDVAPTAPKPGFVSVSRPGSSMSSTSRIPGRPPSVVAAPPSAIGYGAQRPISPLKQPFYPAPKAPVMSQPPTSHPTPPVNGYSMPQSLAAMRPSHETSPVIPSSSGFFVPGHARNRSLTAMSDAASRGLTPRSPSETSSGSLTGLGVAGPAMGFASLLQAADDFIEETEAESEDDIDPDESLDSINSTQAKEKDAVDELVSNARRERKVQDLEITNASLEAINRTLERQLRKQTAELRRYRRLSRSGRLSIASVGKRIASDSTVEGPLLDPSSLGLEDLSEEGEGDDYQDDPDANESPDDFSDSEYGSASGSSQMSPSTMETRDARHRRRDEKRLQLDLSKHQQLLIDSQKINQSLKRCLGWTEELIKEGRRALEYQVRVSEVEIGGRVLVRNDEEDDDGDGMPSAVVVDFGHEDDTLTNLSFNAKGPQDRDSGIDLPPDGG</sequence>
<protein>
    <submittedName>
        <fullName evidence="3">Uncharacterized protein</fullName>
    </submittedName>
</protein>
<feature type="compositionally biased region" description="Low complexity" evidence="2">
    <location>
        <begin position="143"/>
        <end position="164"/>
    </location>
</feature>
<feature type="compositionally biased region" description="Low complexity" evidence="2">
    <location>
        <begin position="719"/>
        <end position="733"/>
    </location>
</feature>
<accession>A0A4P7MWQ5</accession>
<dbReference type="PANTHER" id="PTHR38701:SF1">
    <property type="entry name" value="UP-REGULATED DURING SEPTATION PROTEIN 1 DOMAIN-CONTAINING PROTEIN"/>
    <property type="match status" value="1"/>
</dbReference>
<feature type="region of interest" description="Disordered" evidence="2">
    <location>
        <begin position="469"/>
        <end position="559"/>
    </location>
</feature>
<dbReference type="AlphaFoldDB" id="A0A4P7MWQ5"/>
<gene>
    <name evidence="3" type="ORF">PoMZ_10218</name>
</gene>
<evidence type="ECO:0000313" key="4">
    <source>
        <dbReference type="Proteomes" id="UP000294847"/>
    </source>
</evidence>